<gene>
    <name evidence="1" type="ORF">CFOL_v3_04824</name>
</gene>
<evidence type="ECO:0000313" key="1">
    <source>
        <dbReference type="EMBL" id="GAV61297.1"/>
    </source>
</evidence>
<organism evidence="1 2">
    <name type="scientific">Cephalotus follicularis</name>
    <name type="common">Albany pitcher plant</name>
    <dbReference type="NCBI Taxonomy" id="3775"/>
    <lineage>
        <taxon>Eukaryota</taxon>
        <taxon>Viridiplantae</taxon>
        <taxon>Streptophyta</taxon>
        <taxon>Embryophyta</taxon>
        <taxon>Tracheophyta</taxon>
        <taxon>Spermatophyta</taxon>
        <taxon>Magnoliopsida</taxon>
        <taxon>eudicotyledons</taxon>
        <taxon>Gunneridae</taxon>
        <taxon>Pentapetalae</taxon>
        <taxon>rosids</taxon>
        <taxon>fabids</taxon>
        <taxon>Oxalidales</taxon>
        <taxon>Cephalotaceae</taxon>
        <taxon>Cephalotus</taxon>
    </lineage>
</organism>
<evidence type="ECO:0000313" key="2">
    <source>
        <dbReference type="Proteomes" id="UP000187406"/>
    </source>
</evidence>
<comment type="caution">
    <text evidence="1">The sequence shown here is derived from an EMBL/GenBank/DDBJ whole genome shotgun (WGS) entry which is preliminary data.</text>
</comment>
<dbReference type="OrthoDB" id="1937542at2759"/>
<protein>
    <recommendedName>
        <fullName evidence="3">Zf-RVT domain-containing protein</fullName>
    </recommendedName>
</protein>
<reference evidence="2" key="1">
    <citation type="submission" date="2016-04" db="EMBL/GenBank/DDBJ databases">
        <title>Cephalotus genome sequencing.</title>
        <authorList>
            <person name="Fukushima K."/>
            <person name="Hasebe M."/>
            <person name="Fang X."/>
        </authorList>
    </citation>
    <scope>NUCLEOTIDE SEQUENCE [LARGE SCALE GENOMIC DNA]</scope>
    <source>
        <strain evidence="2">cv. St1</strain>
    </source>
</reference>
<dbReference type="AlphaFoldDB" id="A0A1Q3AZX3"/>
<dbReference type="Proteomes" id="UP000187406">
    <property type="component" value="Unassembled WGS sequence"/>
</dbReference>
<name>A0A1Q3AZX3_CEPFO</name>
<evidence type="ECO:0008006" key="3">
    <source>
        <dbReference type="Google" id="ProtNLM"/>
    </source>
</evidence>
<keyword evidence="2" id="KW-1185">Reference proteome</keyword>
<dbReference type="EMBL" id="BDDD01000192">
    <property type="protein sequence ID" value="GAV61297.1"/>
    <property type="molecule type" value="Genomic_DNA"/>
</dbReference>
<proteinExistence type="predicted"/>
<accession>A0A1Q3AZX3</accession>
<sequence length="128" mass="15211">MFNCGENENVGHLFFACTYSSYIWRNVLSYCDIFWSPLPLLDEIQWMVEHSRGRALPQKLGKLAFGPTIYHIWMERNRRCFRNTFLPPEDIIKNIQGDVAAKLYTTAQDRHYGEHEHNLYINWGINTR</sequence>
<dbReference type="InParanoid" id="A0A1Q3AZX3"/>